<reference evidence="1 2" key="1">
    <citation type="journal article" date="2007" name="PLoS Genet.">
        <title>Patterns and implications of gene gain and loss in the evolution of Prochlorococcus.</title>
        <authorList>
            <person name="Kettler G.C."/>
            <person name="Martiny A.C."/>
            <person name="Huang K."/>
            <person name="Zucker J."/>
            <person name="Coleman M.L."/>
            <person name="Rodrigue S."/>
            <person name="Chen F."/>
            <person name="Lapidus A."/>
            <person name="Ferriera S."/>
            <person name="Johnson J."/>
            <person name="Steglich C."/>
            <person name="Church G.M."/>
            <person name="Richardson P."/>
            <person name="Chisholm S.W."/>
        </authorList>
    </citation>
    <scope>NUCLEOTIDE SEQUENCE [LARGE SCALE GENOMIC DNA]</scope>
    <source>
        <strain evidence="1 2">MIT 9303</strain>
    </source>
</reference>
<protein>
    <submittedName>
        <fullName evidence="1">Uncharacterized protein</fullName>
    </submittedName>
</protein>
<accession>A2C9G1</accession>
<sequence length="43" mass="5313">MSSARTRSKKKRVSQGQQRLQWAWDIRFNQIPEDWHQVAVRFR</sequence>
<proteinExistence type="predicted"/>
<dbReference type="EMBL" id="CP000554">
    <property type="protein sequence ID" value="ABM78121.1"/>
    <property type="molecule type" value="Genomic_DNA"/>
</dbReference>
<evidence type="ECO:0000313" key="2">
    <source>
        <dbReference type="Proteomes" id="UP000002274"/>
    </source>
</evidence>
<dbReference type="KEGG" id="pmf:P9303_13741"/>
<dbReference type="AlphaFoldDB" id="A2C9G1"/>
<dbReference type="Proteomes" id="UP000002274">
    <property type="component" value="Chromosome"/>
</dbReference>
<evidence type="ECO:0000313" key="1">
    <source>
        <dbReference type="EMBL" id="ABM78121.1"/>
    </source>
</evidence>
<dbReference type="HOGENOM" id="CLU_208556_0_0_3"/>
<name>A2C9G1_PROM3</name>
<gene>
    <name evidence="1" type="ordered locus">P9303_13741</name>
</gene>
<dbReference type="STRING" id="59922.P9303_13741"/>
<organism evidence="1 2">
    <name type="scientific">Prochlorococcus marinus (strain MIT 9303)</name>
    <dbReference type="NCBI Taxonomy" id="59922"/>
    <lineage>
        <taxon>Bacteria</taxon>
        <taxon>Bacillati</taxon>
        <taxon>Cyanobacteriota</taxon>
        <taxon>Cyanophyceae</taxon>
        <taxon>Synechococcales</taxon>
        <taxon>Prochlorococcaceae</taxon>
        <taxon>Prochlorococcus</taxon>
    </lineage>
</organism>